<dbReference type="GO" id="GO:0009089">
    <property type="term" value="P:lysine biosynthetic process via diaminopimelate"/>
    <property type="evidence" value="ECO:0007669"/>
    <property type="project" value="TreeGrafter"/>
</dbReference>
<proteinExistence type="predicted"/>
<evidence type="ECO:0000256" key="2">
    <source>
        <dbReference type="ARBA" id="ARBA00022898"/>
    </source>
</evidence>
<evidence type="ECO:0000256" key="3">
    <source>
        <dbReference type="PIRSR" id="PIRSR600183-50"/>
    </source>
</evidence>
<evidence type="ECO:0000256" key="1">
    <source>
        <dbReference type="ARBA" id="ARBA00001933"/>
    </source>
</evidence>
<dbReference type="Pfam" id="PF02784">
    <property type="entry name" value="Orn_Arg_deC_N"/>
    <property type="match status" value="1"/>
</dbReference>
<feature type="active site" description="Proton donor" evidence="3">
    <location>
        <position position="387"/>
    </location>
</feature>
<dbReference type="PRINTS" id="PR01179">
    <property type="entry name" value="ODADCRBXLASE"/>
</dbReference>
<dbReference type="PROSITE" id="PS00879">
    <property type="entry name" value="ODR_DC_2_2"/>
    <property type="match status" value="1"/>
</dbReference>
<name>A0A1Q8ZKU7_9HYPH</name>
<gene>
    <name evidence="5" type="ORF">BJF95_23290</name>
</gene>
<dbReference type="RefSeq" id="WP_075641674.1">
    <property type="nucleotide sequence ID" value="NZ_MKIM01000032.1"/>
</dbReference>
<comment type="cofactor">
    <cofactor evidence="1 3">
        <name>pyridoxal 5'-phosphate</name>
        <dbReference type="ChEBI" id="CHEBI:597326"/>
    </cofactor>
</comment>
<dbReference type="PANTHER" id="PTHR43727:SF2">
    <property type="entry name" value="GROUP IV DECARBOXYLASE"/>
    <property type="match status" value="1"/>
</dbReference>
<dbReference type="SUPFAM" id="SSF51419">
    <property type="entry name" value="PLP-binding barrel"/>
    <property type="match status" value="1"/>
</dbReference>
<comment type="caution">
    <text evidence="5">The sequence shown here is derived from an EMBL/GenBank/DDBJ whole genome shotgun (WGS) entry which is preliminary data.</text>
</comment>
<organism evidence="5 6">
    <name type="scientific">Rhizobium oryziradicis</name>
    <dbReference type="NCBI Taxonomy" id="1867956"/>
    <lineage>
        <taxon>Bacteria</taxon>
        <taxon>Pseudomonadati</taxon>
        <taxon>Pseudomonadota</taxon>
        <taxon>Alphaproteobacteria</taxon>
        <taxon>Hyphomicrobiales</taxon>
        <taxon>Rhizobiaceae</taxon>
        <taxon>Rhizobium/Agrobacterium group</taxon>
        <taxon>Rhizobium</taxon>
    </lineage>
</organism>
<dbReference type="InterPro" id="IPR009006">
    <property type="entry name" value="Ala_racemase/Decarboxylase_C"/>
</dbReference>
<dbReference type="STRING" id="1867956.BJF95_23290"/>
<dbReference type="InterPro" id="IPR022644">
    <property type="entry name" value="De-COase2_N"/>
</dbReference>
<sequence>MMLASKQSHPLSPLMRKDIADFLENQQPILREGFERFGSPLHLLWPEALKDNLRSLRTVLNAQNVASKIYYGVKVNKSLGLMGAALGASGGLDVSSLYELQDALHLGAEGRDIVATGPAKTPAFHQALLACNALISIDSVEEFDDLLRQLPTEGGPHPVLLRLRPGNQGQSRFGMGLDDAIHCLKRLVDMPALRFEGVHFHLGGYSVETRVEALQEAADLIAIARGLGLSPRLIDIGGGLPARYVDHAAYVAFQEAQTAEDYRTHRLPQSFYPYGGPIDAVEWLRRLLSATMRDGRDVASYFAGENLTLAMEPGRALADQCAVTVLRITRVKALDARSAVIFVEGSSFSACETWFASEFLVDPILLSNQPKALAAAPLRAYLAGHSCLDDDVISNRWLDFPSAPQAGDFLAYVNTGGYQMDLMENQFHRHPMPTRLCVRRTADGLSELIPDQCEETQCSIHL</sequence>
<dbReference type="InterPro" id="IPR042152">
    <property type="entry name" value="Y4yA-like"/>
</dbReference>
<feature type="domain" description="Orn/DAP/Arg decarboxylase 2 N-terminal" evidence="4">
    <location>
        <begin position="64"/>
        <end position="256"/>
    </location>
</feature>
<dbReference type="EMBL" id="MKIM01000032">
    <property type="protein sequence ID" value="OLP42517.1"/>
    <property type="molecule type" value="Genomic_DNA"/>
</dbReference>
<accession>A0A1Q8ZKU7</accession>
<reference evidence="5 6" key="1">
    <citation type="submission" date="2016-09" db="EMBL/GenBank/DDBJ databases">
        <title>Rhizobium oryziradicis sp. nov., isolated from the root of rice.</title>
        <authorList>
            <person name="Zhao J."/>
            <person name="Zhang X."/>
        </authorList>
    </citation>
    <scope>NUCLEOTIDE SEQUENCE [LARGE SCALE GENOMIC DNA]</scope>
    <source>
        <strain evidence="5 6">N19</strain>
    </source>
</reference>
<dbReference type="InterPro" id="IPR000183">
    <property type="entry name" value="Orn/DAP/Arg_de-COase"/>
</dbReference>
<dbReference type="OrthoDB" id="9802241at2"/>
<dbReference type="SUPFAM" id="SSF50621">
    <property type="entry name" value="Alanine racemase C-terminal domain-like"/>
    <property type="match status" value="1"/>
</dbReference>
<keyword evidence="2 3" id="KW-0663">Pyridoxal phosphate</keyword>
<evidence type="ECO:0000313" key="6">
    <source>
        <dbReference type="Proteomes" id="UP000186894"/>
    </source>
</evidence>
<dbReference type="AlphaFoldDB" id="A0A1Q8ZKU7"/>
<dbReference type="Proteomes" id="UP000186894">
    <property type="component" value="Unassembled WGS sequence"/>
</dbReference>
<dbReference type="Gene3D" id="2.40.37.10">
    <property type="entry name" value="Lyase, Ornithine Decarboxylase, Chain A, domain 1"/>
    <property type="match status" value="1"/>
</dbReference>
<dbReference type="GO" id="GO:0008836">
    <property type="term" value="F:diaminopimelate decarboxylase activity"/>
    <property type="evidence" value="ECO:0007669"/>
    <property type="project" value="TreeGrafter"/>
</dbReference>
<dbReference type="InterPro" id="IPR022657">
    <property type="entry name" value="De-COase2_CS"/>
</dbReference>
<dbReference type="InterPro" id="IPR029066">
    <property type="entry name" value="PLP-binding_barrel"/>
</dbReference>
<feature type="modified residue" description="N6-(pyridoxal phosphate)lysine" evidence="3">
    <location>
        <position position="74"/>
    </location>
</feature>
<dbReference type="PANTHER" id="PTHR43727">
    <property type="entry name" value="DIAMINOPIMELATE DECARBOXYLASE"/>
    <property type="match status" value="1"/>
</dbReference>
<dbReference type="CDD" id="cd06842">
    <property type="entry name" value="PLPDE_III_Y4yA_like"/>
    <property type="match status" value="1"/>
</dbReference>
<keyword evidence="6" id="KW-1185">Reference proteome</keyword>
<dbReference type="Gene3D" id="3.20.20.10">
    <property type="entry name" value="Alanine racemase"/>
    <property type="match status" value="1"/>
</dbReference>
<evidence type="ECO:0000313" key="5">
    <source>
        <dbReference type="EMBL" id="OLP42517.1"/>
    </source>
</evidence>
<protein>
    <submittedName>
        <fullName evidence="5">Decarboxylase</fullName>
    </submittedName>
</protein>
<evidence type="ECO:0000259" key="4">
    <source>
        <dbReference type="Pfam" id="PF02784"/>
    </source>
</evidence>